<comment type="cofactor">
    <cofactor evidence="1">
        <name>FAD</name>
        <dbReference type="ChEBI" id="CHEBI:57692"/>
    </cofactor>
</comment>
<keyword evidence="10" id="KW-0408">Iron</keyword>
<dbReference type="SUPFAM" id="SSF52343">
    <property type="entry name" value="Ferredoxin reductase-like, C-terminal NADP-linked domain"/>
    <property type="match status" value="1"/>
</dbReference>
<keyword evidence="11" id="KW-0411">Iron-sulfur</keyword>
<evidence type="ECO:0000256" key="3">
    <source>
        <dbReference type="ARBA" id="ARBA00022630"/>
    </source>
</evidence>
<keyword evidence="12 13" id="KW-0472">Membrane</keyword>
<dbReference type="InterPro" id="IPR013130">
    <property type="entry name" value="Fe3_Rdtase_TM_dom"/>
</dbReference>
<evidence type="ECO:0000313" key="15">
    <source>
        <dbReference type="EMBL" id="EOR93396.1"/>
    </source>
</evidence>
<dbReference type="Pfam" id="PF08022">
    <property type="entry name" value="FAD_binding_8"/>
    <property type="match status" value="1"/>
</dbReference>
<dbReference type="Pfam" id="PF01794">
    <property type="entry name" value="Ferric_reduct"/>
    <property type="match status" value="1"/>
</dbReference>
<evidence type="ECO:0000256" key="9">
    <source>
        <dbReference type="ARBA" id="ARBA00023002"/>
    </source>
</evidence>
<dbReference type="PANTHER" id="PTHR47354:SF8">
    <property type="entry name" value="1,2-PHENYLACETYL-COA EPOXIDASE, SUBUNIT E"/>
    <property type="match status" value="1"/>
</dbReference>
<keyword evidence="7" id="KW-0274">FAD</keyword>
<feature type="domain" description="FAD-binding FR-type" evidence="14">
    <location>
        <begin position="207"/>
        <end position="307"/>
    </location>
</feature>
<dbReference type="PROSITE" id="PS51384">
    <property type="entry name" value="FAD_FR"/>
    <property type="match status" value="1"/>
</dbReference>
<dbReference type="GO" id="GO:0046872">
    <property type="term" value="F:metal ion binding"/>
    <property type="evidence" value="ECO:0007669"/>
    <property type="project" value="UniProtKB-KW"/>
</dbReference>
<dbReference type="GO" id="GO:0016491">
    <property type="term" value="F:oxidoreductase activity"/>
    <property type="evidence" value="ECO:0007669"/>
    <property type="project" value="UniProtKB-KW"/>
</dbReference>
<evidence type="ECO:0000256" key="10">
    <source>
        <dbReference type="ARBA" id="ARBA00023004"/>
    </source>
</evidence>
<protein>
    <recommendedName>
        <fullName evidence="14">FAD-binding FR-type domain-containing protein</fullName>
    </recommendedName>
</protein>
<dbReference type="GO" id="GO:0051537">
    <property type="term" value="F:2 iron, 2 sulfur cluster binding"/>
    <property type="evidence" value="ECO:0007669"/>
    <property type="project" value="UniProtKB-KW"/>
</dbReference>
<feature type="transmembrane region" description="Helical" evidence="13">
    <location>
        <begin position="44"/>
        <end position="64"/>
    </location>
</feature>
<evidence type="ECO:0000313" key="16">
    <source>
        <dbReference type="Proteomes" id="UP000014174"/>
    </source>
</evidence>
<evidence type="ECO:0000259" key="14">
    <source>
        <dbReference type="PROSITE" id="PS51384"/>
    </source>
</evidence>
<sequence>MKNIRLGNYVIWVLALLVIPLYFLSVEVEKGHHNMSPAIMDLNMVIALMAYSMFTLSFVLSARIKWLERYFGGLDKMYQMHHRMALIAFILMLSHPFLLAIRWIPGNFVRFLLSIFPLHRRLEVNLGSYALWGIILLMVFTLVIKLPYRSWKISHKFMGLFLIVALLHTFLLISFSNNPILWIYLCFISGLGIGAFLYQTVFFSLFNSGYSYKIDAIEKVNERIMTIEFSPVGKKLHFTSGQFCFFDFCYSGISKESHPFTLFPTGDGNSIQIMVKALGNYTKVLHRTLKPGAKVLLRGPYGSFDFREGKKDQVWIAGGVGIAPFISWIKDLKQRPFPDLNAELYYCVHQQNDAVYMNEMRSFENDFKGFHLHLICTEVDNKLKIRDIPGLQNKNIFLCGPQIMSKSFIKDFKAMGISPHLIHYENFDFG</sequence>
<evidence type="ECO:0000256" key="7">
    <source>
        <dbReference type="ARBA" id="ARBA00022827"/>
    </source>
</evidence>
<keyword evidence="3" id="KW-0285">Flavoprotein</keyword>
<dbReference type="RefSeq" id="WP_016196703.1">
    <property type="nucleotide sequence ID" value="NZ_AQPN01000116.1"/>
</dbReference>
<accession>R9GNV5</accession>
<proteinExistence type="predicted"/>
<comment type="subcellular location">
    <subcellularLocation>
        <location evidence="2">Membrane</location>
        <topology evidence="2">Multi-pass membrane protein</topology>
    </subcellularLocation>
</comment>
<evidence type="ECO:0000256" key="5">
    <source>
        <dbReference type="ARBA" id="ARBA00022714"/>
    </source>
</evidence>
<name>R9GNV5_9SPHI</name>
<keyword evidence="4 13" id="KW-0812">Transmembrane</keyword>
<dbReference type="PATRIC" id="fig|1150600.3.peg.3442"/>
<evidence type="ECO:0000256" key="11">
    <source>
        <dbReference type="ARBA" id="ARBA00023014"/>
    </source>
</evidence>
<dbReference type="GO" id="GO:0016020">
    <property type="term" value="C:membrane"/>
    <property type="evidence" value="ECO:0007669"/>
    <property type="project" value="UniProtKB-SubCell"/>
</dbReference>
<comment type="caution">
    <text evidence="15">The sequence shown here is derived from an EMBL/GenBank/DDBJ whole genome shotgun (WGS) entry which is preliminary data.</text>
</comment>
<dbReference type="Gene3D" id="3.40.50.80">
    <property type="entry name" value="Nucleotide-binding domain of ferredoxin-NADP reductase (FNR) module"/>
    <property type="match status" value="1"/>
</dbReference>
<dbReference type="GO" id="GO:0050660">
    <property type="term" value="F:flavin adenine dinucleotide binding"/>
    <property type="evidence" value="ECO:0007669"/>
    <property type="project" value="TreeGrafter"/>
</dbReference>
<evidence type="ECO:0000256" key="8">
    <source>
        <dbReference type="ARBA" id="ARBA00022989"/>
    </source>
</evidence>
<dbReference type="InterPro" id="IPR013112">
    <property type="entry name" value="FAD-bd_8"/>
</dbReference>
<dbReference type="EMBL" id="AQPN01000116">
    <property type="protein sequence ID" value="EOR93396.1"/>
    <property type="molecule type" value="Genomic_DNA"/>
</dbReference>
<evidence type="ECO:0000256" key="4">
    <source>
        <dbReference type="ARBA" id="ARBA00022692"/>
    </source>
</evidence>
<gene>
    <name evidence="15" type="ORF">ADIARSV_3475</name>
</gene>
<feature type="transmembrane region" description="Helical" evidence="13">
    <location>
        <begin position="85"/>
        <end position="104"/>
    </location>
</feature>
<evidence type="ECO:0000256" key="13">
    <source>
        <dbReference type="SAM" id="Phobius"/>
    </source>
</evidence>
<dbReference type="Pfam" id="PF00175">
    <property type="entry name" value="NAD_binding_1"/>
    <property type="match status" value="1"/>
</dbReference>
<dbReference type="AlphaFoldDB" id="R9GNV5"/>
<feature type="transmembrane region" description="Helical" evidence="13">
    <location>
        <begin position="181"/>
        <end position="206"/>
    </location>
</feature>
<evidence type="ECO:0000256" key="1">
    <source>
        <dbReference type="ARBA" id="ARBA00001974"/>
    </source>
</evidence>
<feature type="transmembrane region" description="Helical" evidence="13">
    <location>
        <begin position="157"/>
        <end position="175"/>
    </location>
</feature>
<keyword evidence="6" id="KW-0479">Metal-binding</keyword>
<dbReference type="CDD" id="cd06198">
    <property type="entry name" value="FNR_like_3"/>
    <property type="match status" value="1"/>
</dbReference>
<dbReference type="InterPro" id="IPR039261">
    <property type="entry name" value="FNR_nucleotide-bd"/>
</dbReference>
<dbReference type="eggNOG" id="COG4097">
    <property type="taxonomic scope" value="Bacteria"/>
</dbReference>
<reference evidence="15 16" key="1">
    <citation type="journal article" date="2013" name="Genome Announc.">
        <title>Draft Genome Sequence of Arcticibacter svalbardensis Strain MN12-7T, a Member of the Family Sphingobacteriaceae Isolated from an Arctic Soil Sample.</title>
        <authorList>
            <person name="Shivaji S."/>
            <person name="Ara S."/>
            <person name="Prasad S."/>
            <person name="Manasa B.P."/>
            <person name="Begum Z."/>
            <person name="Singh A."/>
            <person name="Kumar Pinnaka A."/>
        </authorList>
    </citation>
    <scope>NUCLEOTIDE SEQUENCE [LARGE SCALE GENOMIC DNA]</scope>
    <source>
        <strain evidence="15 16">MN12-7</strain>
    </source>
</reference>
<dbReference type="STRING" id="1150600.ADIARSV_3475"/>
<dbReference type="OrthoDB" id="9789468at2"/>
<feature type="transmembrane region" description="Helical" evidence="13">
    <location>
        <begin position="7"/>
        <end position="24"/>
    </location>
</feature>
<dbReference type="Gene3D" id="2.40.30.10">
    <property type="entry name" value="Translation factors"/>
    <property type="match status" value="1"/>
</dbReference>
<keyword evidence="9" id="KW-0560">Oxidoreductase</keyword>
<dbReference type="PRINTS" id="PR00410">
    <property type="entry name" value="PHEHYDRXLASE"/>
</dbReference>
<evidence type="ECO:0000256" key="12">
    <source>
        <dbReference type="ARBA" id="ARBA00023136"/>
    </source>
</evidence>
<dbReference type="InterPro" id="IPR017938">
    <property type="entry name" value="Riboflavin_synthase-like_b-brl"/>
</dbReference>
<dbReference type="SUPFAM" id="SSF63380">
    <property type="entry name" value="Riboflavin synthase domain-like"/>
    <property type="match status" value="1"/>
</dbReference>
<keyword evidence="16" id="KW-1185">Reference proteome</keyword>
<dbReference type="InterPro" id="IPR001433">
    <property type="entry name" value="OxRdtase_FAD/NAD-bd"/>
</dbReference>
<organism evidence="15 16">
    <name type="scientific">Arcticibacter svalbardensis MN12-7</name>
    <dbReference type="NCBI Taxonomy" id="1150600"/>
    <lineage>
        <taxon>Bacteria</taxon>
        <taxon>Pseudomonadati</taxon>
        <taxon>Bacteroidota</taxon>
        <taxon>Sphingobacteriia</taxon>
        <taxon>Sphingobacteriales</taxon>
        <taxon>Sphingobacteriaceae</taxon>
        <taxon>Arcticibacter</taxon>
    </lineage>
</organism>
<dbReference type="InterPro" id="IPR017927">
    <property type="entry name" value="FAD-bd_FR_type"/>
</dbReference>
<dbReference type="InterPro" id="IPR050415">
    <property type="entry name" value="MRET"/>
</dbReference>
<feature type="transmembrane region" description="Helical" evidence="13">
    <location>
        <begin position="124"/>
        <end position="145"/>
    </location>
</feature>
<keyword evidence="5" id="KW-0001">2Fe-2S</keyword>
<dbReference type="Proteomes" id="UP000014174">
    <property type="component" value="Unassembled WGS sequence"/>
</dbReference>
<evidence type="ECO:0000256" key="6">
    <source>
        <dbReference type="ARBA" id="ARBA00022723"/>
    </source>
</evidence>
<evidence type="ECO:0000256" key="2">
    <source>
        <dbReference type="ARBA" id="ARBA00004141"/>
    </source>
</evidence>
<dbReference type="PANTHER" id="PTHR47354">
    <property type="entry name" value="NADH OXIDOREDUCTASE HCR"/>
    <property type="match status" value="1"/>
</dbReference>
<keyword evidence="8 13" id="KW-1133">Transmembrane helix</keyword>